<dbReference type="Gene3D" id="3.90.1690.10">
    <property type="entry name" value="phage-related protein like domain"/>
    <property type="match status" value="1"/>
</dbReference>
<dbReference type="InterPro" id="IPR053738">
    <property type="entry name" value="Lambda_capsid_assembly"/>
</dbReference>
<comment type="caution">
    <text evidence="1">The sequence shown here is derived from an EMBL/GenBank/DDBJ whole genome shotgun (WGS) entry which is preliminary data.</text>
</comment>
<gene>
    <name evidence="1" type="ORF">ACFSW6_09310</name>
</gene>
<sequence>MPQMAPNEAAVIDPILTAVARGYGSPNAKIADILFPRVDVTSRSGTIIVFPPDAFQLVNSARAPGANTKRIRLGYGKGKYSLVDHALEGEVPIETEEEAQTVPGIDLGSHAVNTVQDVMGNEREKLAADLALNPANYDNDHKVILSSTDFWTNSASNPFEVLNEGREAIRKSTGKKPNVLTLSPKALLALRNHPKVMDRISITVDRVPASIEQLQRLFEIERIVEGEATYHDGKEFQDMWGLDAILAFTVPKPQQQRGSPNYGYTYQLKDRPNVEQPYYERNPRTWFYPVNDAYQPELVGASAGFLIQNAGKGA</sequence>
<name>A0ABW5UKX6_9BURK</name>
<evidence type="ECO:0000313" key="1">
    <source>
        <dbReference type="EMBL" id="MFD2754286.1"/>
    </source>
</evidence>
<accession>A0ABW5UKX6</accession>
<dbReference type="Proteomes" id="UP001597463">
    <property type="component" value="Unassembled WGS sequence"/>
</dbReference>
<keyword evidence="2" id="KW-1185">Reference proteome</keyword>
<proteinExistence type="predicted"/>
<protein>
    <submittedName>
        <fullName evidence="1">Major capsid protein</fullName>
    </submittedName>
</protein>
<reference evidence="2" key="1">
    <citation type="journal article" date="2019" name="Int. J. Syst. Evol. Microbiol.">
        <title>The Global Catalogue of Microorganisms (GCM) 10K type strain sequencing project: providing services to taxonomists for standard genome sequencing and annotation.</title>
        <authorList>
            <consortium name="The Broad Institute Genomics Platform"/>
            <consortium name="The Broad Institute Genome Sequencing Center for Infectious Disease"/>
            <person name="Wu L."/>
            <person name="Ma J."/>
        </authorList>
    </citation>
    <scope>NUCLEOTIDE SEQUENCE [LARGE SCALE GENOMIC DNA]</scope>
    <source>
        <strain evidence="2">TISTR 1906</strain>
    </source>
</reference>
<evidence type="ECO:0000313" key="2">
    <source>
        <dbReference type="Proteomes" id="UP001597463"/>
    </source>
</evidence>
<organism evidence="1 2">
    <name type="scientific">Comamonas terrae</name>
    <dbReference type="NCBI Taxonomy" id="673548"/>
    <lineage>
        <taxon>Bacteria</taxon>
        <taxon>Pseudomonadati</taxon>
        <taxon>Pseudomonadota</taxon>
        <taxon>Betaproteobacteria</taxon>
        <taxon>Burkholderiales</taxon>
        <taxon>Comamonadaceae</taxon>
        <taxon>Comamonas</taxon>
    </lineage>
</organism>
<dbReference type="RefSeq" id="WP_157082115.1">
    <property type="nucleotide sequence ID" value="NZ_BCNT01000016.1"/>
</dbReference>
<dbReference type="EMBL" id="JBHUMV010000003">
    <property type="protein sequence ID" value="MFD2754286.1"/>
    <property type="molecule type" value="Genomic_DNA"/>
</dbReference>